<dbReference type="Proteomes" id="UP000248924">
    <property type="component" value="Unassembled WGS sequence"/>
</dbReference>
<evidence type="ECO:0000313" key="2">
    <source>
        <dbReference type="Proteomes" id="UP000248924"/>
    </source>
</evidence>
<comment type="caution">
    <text evidence="1">The sequence shown here is derived from an EMBL/GenBank/DDBJ whole genome shotgun (WGS) entry which is preliminary data.</text>
</comment>
<dbReference type="InterPro" id="IPR004981">
    <property type="entry name" value="Trp_2_3_dOase"/>
</dbReference>
<dbReference type="GO" id="GO:0046872">
    <property type="term" value="F:metal ion binding"/>
    <property type="evidence" value="ECO:0007669"/>
    <property type="project" value="InterPro"/>
</dbReference>
<dbReference type="AlphaFoldDB" id="A0A2W2GAV6"/>
<dbReference type="Gene3D" id="1.20.58.480">
    <property type="match status" value="1"/>
</dbReference>
<evidence type="ECO:0008006" key="3">
    <source>
        <dbReference type="Google" id="ProtNLM"/>
    </source>
</evidence>
<organism evidence="1 2">
    <name type="scientific">Micromonospora craterilacus</name>
    <dbReference type="NCBI Taxonomy" id="1655439"/>
    <lineage>
        <taxon>Bacteria</taxon>
        <taxon>Bacillati</taxon>
        <taxon>Actinomycetota</taxon>
        <taxon>Actinomycetes</taxon>
        <taxon>Micromonosporales</taxon>
        <taxon>Micromonosporaceae</taxon>
        <taxon>Micromonospora</taxon>
    </lineage>
</organism>
<dbReference type="InterPro" id="IPR037217">
    <property type="entry name" value="Trp/Indoleamine_2_3_dOase-like"/>
</dbReference>
<accession>A0A2W2GAV6</accession>
<dbReference type="OrthoDB" id="4444951at2"/>
<dbReference type="GO" id="GO:0020037">
    <property type="term" value="F:heme binding"/>
    <property type="evidence" value="ECO:0007669"/>
    <property type="project" value="InterPro"/>
</dbReference>
<dbReference type="PANTHER" id="PTHR10138:SF0">
    <property type="entry name" value="TRYPTOPHAN 2,3-DIOXYGENASE"/>
    <property type="match status" value="1"/>
</dbReference>
<evidence type="ECO:0000313" key="1">
    <source>
        <dbReference type="EMBL" id="PZG23904.1"/>
    </source>
</evidence>
<gene>
    <name evidence="1" type="ORF">C1I95_02480</name>
</gene>
<keyword evidence="2" id="KW-1185">Reference proteome</keyword>
<sequence length="419" mass="45214">MWFVRELTSWLSGAADPDVFPYHSVLGEFQRVGKHFVEKNVLALLDEARARVTGRGEPAPLLRDFLDATLDKWDGRYDYRSYLALRLLRLPCGADDPPPAEDDTSARRARDRLVIRLVADALVFELAAATHTTDLLPLGRPGPELVAKRCRLGVRAASPALTRLGLTGAVGAGDPATVATALSVVAAELGAAADQSLRLSMLPVHVTHDEYLFIRVLQAYECLFAGVADELGGVVAALAVDAARPAAARLAYARDLLGSAGPLFSLLATMQRTSFQTFRQYTEGASAIQSRSYKLVESLCRTPGEGRLDSVAYRSVPEVLARVRAGQPTVEEAYRSAVGEGRLAGADHDLVARRMGEFAATLLRWRRTHHRVAVRMLGARSGTGYTEGTPYLAAVRDVPVFTTNAPDPHPTDPTGGHPA</sequence>
<dbReference type="GO" id="GO:0004833">
    <property type="term" value="F:L-tryptophan 2,3-dioxygenase activity"/>
    <property type="evidence" value="ECO:0007669"/>
    <property type="project" value="InterPro"/>
</dbReference>
<protein>
    <recommendedName>
        <fullName evidence="3">Tryptophan 2,3-dioxygenase</fullName>
    </recommendedName>
</protein>
<dbReference type="SUPFAM" id="SSF140959">
    <property type="entry name" value="Indolic compounds 2,3-dioxygenase-like"/>
    <property type="match status" value="1"/>
</dbReference>
<reference evidence="1 2" key="1">
    <citation type="submission" date="2018-01" db="EMBL/GenBank/DDBJ databases">
        <title>Draft genome sequence of Jishengella sp. NA12.</title>
        <authorList>
            <person name="Sahin N."/>
            <person name="Ay H."/>
            <person name="Saygin H."/>
        </authorList>
    </citation>
    <scope>NUCLEOTIDE SEQUENCE [LARGE SCALE GENOMIC DNA]</scope>
    <source>
        <strain evidence="1 2">NA12</strain>
    </source>
</reference>
<dbReference type="EMBL" id="POTY01000006">
    <property type="protein sequence ID" value="PZG23904.1"/>
    <property type="molecule type" value="Genomic_DNA"/>
</dbReference>
<dbReference type="GO" id="GO:0019441">
    <property type="term" value="P:L-tryptophan catabolic process to kynurenine"/>
    <property type="evidence" value="ECO:0007669"/>
    <property type="project" value="InterPro"/>
</dbReference>
<dbReference type="PANTHER" id="PTHR10138">
    <property type="entry name" value="TRYPTOPHAN 2,3-DIOXYGENASE"/>
    <property type="match status" value="1"/>
</dbReference>
<proteinExistence type="predicted"/>
<dbReference type="RefSeq" id="WP_111212103.1">
    <property type="nucleotide sequence ID" value="NZ_POTY01000006.1"/>
</dbReference>
<name>A0A2W2GAV6_9ACTN</name>
<dbReference type="GO" id="GO:0019442">
    <property type="term" value="P:L-tryptophan catabolic process to acetyl-CoA"/>
    <property type="evidence" value="ECO:0007669"/>
    <property type="project" value="TreeGrafter"/>
</dbReference>